<keyword evidence="3" id="KW-1185">Reference proteome</keyword>
<comment type="caution">
    <text evidence="2">The sequence shown here is derived from an EMBL/GenBank/DDBJ whole genome shotgun (WGS) entry which is preliminary data.</text>
</comment>
<feature type="region of interest" description="Disordered" evidence="1">
    <location>
        <begin position="18"/>
        <end position="44"/>
    </location>
</feature>
<accession>A0ABS9H7U0</accession>
<evidence type="ECO:0000256" key="1">
    <source>
        <dbReference type="SAM" id="MobiDB-lite"/>
    </source>
</evidence>
<proteinExistence type="predicted"/>
<reference evidence="2 3" key="1">
    <citation type="submission" date="2022-01" db="EMBL/GenBank/DDBJ databases">
        <title>Nocardioides sp. nov., an actinomycete isolated from mining soil.</title>
        <authorList>
            <person name="Liu L."/>
        </authorList>
    </citation>
    <scope>NUCLEOTIDE SEQUENCE [LARGE SCALE GENOMIC DNA]</scope>
    <source>
        <strain evidence="2 3">KLBMP 9356</strain>
    </source>
</reference>
<dbReference type="PROSITE" id="PS51257">
    <property type="entry name" value="PROKAR_LIPOPROTEIN"/>
    <property type="match status" value="1"/>
</dbReference>
<dbReference type="EMBL" id="JAKJHZ010000003">
    <property type="protein sequence ID" value="MCF6376514.1"/>
    <property type="molecule type" value="Genomic_DNA"/>
</dbReference>
<dbReference type="RefSeq" id="WP_236398646.1">
    <property type="nucleotide sequence ID" value="NZ_JAKJHZ010000003.1"/>
</dbReference>
<name>A0ABS9H7U0_9ACTN</name>
<evidence type="ECO:0000313" key="2">
    <source>
        <dbReference type="EMBL" id="MCF6376514.1"/>
    </source>
</evidence>
<organism evidence="2 3">
    <name type="scientific">Nocardioides potassii</name>
    <dbReference type="NCBI Taxonomy" id="2911371"/>
    <lineage>
        <taxon>Bacteria</taxon>
        <taxon>Bacillati</taxon>
        <taxon>Actinomycetota</taxon>
        <taxon>Actinomycetes</taxon>
        <taxon>Propionibacteriales</taxon>
        <taxon>Nocardioidaceae</taxon>
        <taxon>Nocardioides</taxon>
    </lineage>
</organism>
<feature type="compositionally biased region" description="Low complexity" evidence="1">
    <location>
        <begin position="31"/>
        <end position="44"/>
    </location>
</feature>
<sequence>MRGTWLVVGAVAVLATGCGDGSSSPRTEETPAIPVSSPTAVPPASGTVTTTFSLLVTDDGSGPHACQNGNWQDVSPPTCSAIAITGWEWDPTWDVEEQDGVRWGNFQLVGTFDGHTFAVDAASQPEPAPYEWDFEIPCPTPDGGWQVVAPSRSGADDLGAATAAAQDLDGYALAVVSTPDGRPGPRDPGSTVLTVLVAGDVSASEAALREVWGGMLCVSRVHHSYRELRRVQHALLDVPGMNEVGSGNTDNQVDLVVLNDDGSIQRWVDQAFGEGVVVVDSNLQPVG</sequence>
<dbReference type="Proteomes" id="UP001201161">
    <property type="component" value="Unassembled WGS sequence"/>
</dbReference>
<gene>
    <name evidence="2" type="ORF">L2K70_02760</name>
</gene>
<protein>
    <submittedName>
        <fullName evidence="2">Uncharacterized protein</fullName>
    </submittedName>
</protein>
<evidence type="ECO:0000313" key="3">
    <source>
        <dbReference type="Proteomes" id="UP001201161"/>
    </source>
</evidence>